<feature type="compositionally biased region" description="Low complexity" evidence="3">
    <location>
        <begin position="585"/>
        <end position="599"/>
    </location>
</feature>
<keyword evidence="6" id="KW-1185">Reference proteome</keyword>
<evidence type="ECO:0000313" key="6">
    <source>
        <dbReference type="Proteomes" id="UP000031516"/>
    </source>
</evidence>
<evidence type="ECO:0000259" key="4">
    <source>
        <dbReference type="Pfam" id="PF06428"/>
    </source>
</evidence>
<dbReference type="OrthoDB" id="1748564at2759"/>
<dbReference type="GO" id="GO:0070319">
    <property type="term" value="C:Golgi to plasma membrane transport vesicle"/>
    <property type="evidence" value="ECO:0007669"/>
    <property type="project" value="TreeGrafter"/>
</dbReference>
<feature type="compositionally biased region" description="Basic and acidic residues" evidence="3">
    <location>
        <begin position="626"/>
        <end position="637"/>
    </location>
</feature>
<organism evidence="5 6">
    <name type="scientific">Kluyveromyces dobzhanskii CBS 2104</name>
    <dbReference type="NCBI Taxonomy" id="1427455"/>
    <lineage>
        <taxon>Eukaryota</taxon>
        <taxon>Fungi</taxon>
        <taxon>Dikarya</taxon>
        <taxon>Ascomycota</taxon>
        <taxon>Saccharomycotina</taxon>
        <taxon>Saccharomycetes</taxon>
        <taxon>Saccharomycetales</taxon>
        <taxon>Saccharomycetaceae</taxon>
        <taxon>Kluyveromyces</taxon>
    </lineage>
</organism>
<feature type="region of interest" description="Disordered" evidence="3">
    <location>
        <begin position="514"/>
        <end position="653"/>
    </location>
</feature>
<feature type="compositionally biased region" description="Acidic residues" evidence="3">
    <location>
        <begin position="611"/>
        <end position="625"/>
    </location>
</feature>
<dbReference type="SUPFAM" id="SSF144284">
    <property type="entry name" value="Sec2 N-terminal region"/>
    <property type="match status" value="1"/>
</dbReference>
<dbReference type="GO" id="GO:0051286">
    <property type="term" value="C:cell tip"/>
    <property type="evidence" value="ECO:0007669"/>
    <property type="project" value="TreeGrafter"/>
</dbReference>
<dbReference type="Proteomes" id="UP000031516">
    <property type="component" value="Unassembled WGS sequence"/>
</dbReference>
<dbReference type="EMBL" id="CCBQ010000018">
    <property type="protein sequence ID" value="CDO92758.1"/>
    <property type="molecule type" value="Genomic_DNA"/>
</dbReference>
<dbReference type="GO" id="GO:0006887">
    <property type="term" value="P:exocytosis"/>
    <property type="evidence" value="ECO:0007669"/>
    <property type="project" value="TreeGrafter"/>
</dbReference>
<evidence type="ECO:0000256" key="2">
    <source>
        <dbReference type="SAM" id="Coils"/>
    </source>
</evidence>
<evidence type="ECO:0000313" key="5">
    <source>
        <dbReference type="EMBL" id="CDO92758.1"/>
    </source>
</evidence>
<feature type="compositionally biased region" description="Basic and acidic residues" evidence="3">
    <location>
        <begin position="551"/>
        <end position="562"/>
    </location>
</feature>
<accession>A0A0A8L3G5</accession>
<dbReference type="CDD" id="cd21044">
    <property type="entry name" value="Rab11BD_RAB3IP_like"/>
    <property type="match status" value="1"/>
</dbReference>
<dbReference type="InterPro" id="IPR009449">
    <property type="entry name" value="Sec2_N"/>
</dbReference>
<evidence type="ECO:0000256" key="3">
    <source>
        <dbReference type="SAM" id="MobiDB-lite"/>
    </source>
</evidence>
<dbReference type="InterPro" id="IPR040351">
    <property type="entry name" value="RAB3IL/RAB3IP/Sec2"/>
</dbReference>
<dbReference type="Pfam" id="PF06428">
    <property type="entry name" value="Sec2p"/>
    <property type="match status" value="1"/>
</dbReference>
<proteinExistence type="predicted"/>
<feature type="compositionally biased region" description="Polar residues" evidence="3">
    <location>
        <begin position="600"/>
        <end position="610"/>
    </location>
</feature>
<feature type="domain" description="GDP/GTP exchange factor Sec2 N-terminal" evidence="4">
    <location>
        <begin position="28"/>
        <end position="154"/>
    </location>
</feature>
<dbReference type="PANTHER" id="PTHR14430">
    <property type="entry name" value="RABIN3-RELATED"/>
    <property type="match status" value="1"/>
</dbReference>
<dbReference type="PANTHER" id="PTHR14430:SF0">
    <property type="entry name" value="SEC2P DOMAIN-CONTAINING PROTEIN"/>
    <property type="match status" value="1"/>
</dbReference>
<name>A0A0A8L3G5_9SACH</name>
<protein>
    <submittedName>
        <fullName evidence="5">WGS project CCBQ000000000 data, contig MAT</fullName>
    </submittedName>
</protein>
<reference evidence="5 6" key="1">
    <citation type="submission" date="2014-03" db="EMBL/GenBank/DDBJ databases">
        <title>The genome of Kluyveromyces dobzhanskii.</title>
        <authorList>
            <person name="Nystedt B."/>
            <person name="Astrom S."/>
        </authorList>
    </citation>
    <scope>NUCLEOTIDE SEQUENCE [LARGE SCALE GENOMIC DNA]</scope>
    <source>
        <strain evidence="5 6">CBS 2104</strain>
    </source>
</reference>
<dbReference type="GO" id="GO:0005085">
    <property type="term" value="F:guanyl-nucleotide exchange factor activity"/>
    <property type="evidence" value="ECO:0007669"/>
    <property type="project" value="InterPro"/>
</dbReference>
<evidence type="ECO:0000256" key="1">
    <source>
        <dbReference type="ARBA" id="ARBA00023054"/>
    </source>
</evidence>
<gene>
    <name evidence="5" type="ORF">KLDO_g1069</name>
</gene>
<dbReference type="Pfam" id="PF25555">
    <property type="entry name" value="RAB3A-like_C"/>
    <property type="match status" value="1"/>
</dbReference>
<dbReference type="Gene3D" id="6.10.140.910">
    <property type="match status" value="1"/>
</dbReference>
<comment type="caution">
    <text evidence="5">The sequence shown here is derived from an EMBL/GenBank/DDBJ whole genome shotgun (WGS) entry which is preliminary data.</text>
</comment>
<keyword evidence="1 2" id="KW-0175">Coiled coil</keyword>
<dbReference type="AlphaFoldDB" id="A0A0A8L3G5"/>
<sequence length="653" mass="72587">MADQDESKRISLQVTSLSTQLIESINKQSQLEEQLLSAKRQITNQQNSADSVSALKAELEELKLSYEKDKAKFKKQEGICSDAEKQVASLNLEIEDLTASLFDEANKMVADARKEQNAVEILNSKLKEQLKEKDLLLDTLSIQLKNLKNVIYKFENDLNSSKNVSLSDSATSSSASIDRLTTNQTSVLDISLSTQCVLFSPPLHSLRYDVPLYTEYLKFLAVLPSCESLSHTTTESKLLRRLVHYEINPVLRLDNASGLGWLVKRNLMNIMMDGLVSIEPISGINETYRTGYTSPNVSDSPAVENKDSHLFSRPVNSPPVAMLDPCAFCGENRNDILEHGRLYILKTHTKLENGKTDLTNQFPVCHYCLLKLRQVCEIFAFLRSLKSGAWNLEKVTLTSVQQGNVTGYSEVTKTSRPKPKNKRLSIFKGLNQSQYTTPIVENAPQFADRNGLPTTNIQRSWAHLSQLRASLHWSHVGVWSLDDSAAADISPAADSTKTRACEEQGLGIASESFEVPLTPDQDETFDFEAGTATPTSMSKAFDKPGVADQSWNDKDKHHERTAVEAQNEPRQSLSDEKELSSSIHSVQTSVVLQSSSKSSETAAKNIPSSEEPSDLFEAYTDEPEAVDQKVKSGHESEHSEEEENFNDASDVVT</sequence>
<feature type="coiled-coil region" evidence="2">
    <location>
        <begin position="28"/>
        <end position="157"/>
    </location>
</feature>